<keyword evidence="3" id="KW-1185">Reference proteome</keyword>
<dbReference type="STRING" id="1215104.GCA_000730585_04233"/>
<proteinExistence type="inferred from homology"/>
<dbReference type="InterPro" id="IPR036291">
    <property type="entry name" value="NAD(P)-bd_dom_sf"/>
</dbReference>
<dbReference type="PANTHER" id="PTHR42879">
    <property type="entry name" value="3-OXOACYL-(ACYL-CARRIER-PROTEIN) REDUCTASE"/>
    <property type="match status" value="1"/>
</dbReference>
<dbReference type="Proteomes" id="UP000198407">
    <property type="component" value="Unassembled WGS sequence"/>
</dbReference>
<organism evidence="2 3">
    <name type="scientific">Pseudomonas japonica</name>
    <dbReference type="NCBI Taxonomy" id="256466"/>
    <lineage>
        <taxon>Bacteria</taxon>
        <taxon>Pseudomonadati</taxon>
        <taxon>Pseudomonadota</taxon>
        <taxon>Gammaproteobacteria</taxon>
        <taxon>Pseudomonadales</taxon>
        <taxon>Pseudomonadaceae</taxon>
        <taxon>Pseudomonas</taxon>
    </lineage>
</organism>
<dbReference type="PRINTS" id="PR00081">
    <property type="entry name" value="GDHRDH"/>
</dbReference>
<sequence length="267" mass="27632">MDLQLAGKRALVTGSNSGIGRAIALTLAAEGVEVVVHGRRRPESEAVVSAIREAGGKAALACGDLVSDEQARDVAEVALAAFGGIDILVANAGAFPPTPVLDSEANDWLKLYDQNVGSAIRLVRLLAPAMIDRGWGRIITLGSIAATRPFANFGAYAATKAACVSLAVTFAKEFGGTGVTSNCISPGDVLTPAAEQHWQSVAQKNAWEGDWQAIESKIATEISPTLVGRLGRPHEVADLVAFVSSPKAAYINGANLRIDGGFLASTA</sequence>
<reference evidence="3" key="1">
    <citation type="submission" date="2017-06" db="EMBL/GenBank/DDBJ databases">
        <authorList>
            <person name="Varghese N."/>
            <person name="Submissions S."/>
        </authorList>
    </citation>
    <scope>NUCLEOTIDE SEQUENCE [LARGE SCALE GENOMIC DNA]</scope>
    <source>
        <strain evidence="3">DSM 22348</strain>
    </source>
</reference>
<dbReference type="EMBL" id="FZOL01000012">
    <property type="protein sequence ID" value="SNS67751.1"/>
    <property type="molecule type" value="Genomic_DNA"/>
</dbReference>
<evidence type="ECO:0000256" key="1">
    <source>
        <dbReference type="ARBA" id="ARBA00006484"/>
    </source>
</evidence>
<name>A0A239GFD1_9PSED</name>
<dbReference type="SUPFAM" id="SSF51735">
    <property type="entry name" value="NAD(P)-binding Rossmann-fold domains"/>
    <property type="match status" value="1"/>
</dbReference>
<dbReference type="PRINTS" id="PR00080">
    <property type="entry name" value="SDRFAMILY"/>
</dbReference>
<gene>
    <name evidence="2" type="ORF">SAMN05444352_112138</name>
</gene>
<evidence type="ECO:0000313" key="2">
    <source>
        <dbReference type="EMBL" id="SNS67751.1"/>
    </source>
</evidence>
<evidence type="ECO:0000313" key="3">
    <source>
        <dbReference type="Proteomes" id="UP000198407"/>
    </source>
</evidence>
<dbReference type="Pfam" id="PF13561">
    <property type="entry name" value="adh_short_C2"/>
    <property type="match status" value="1"/>
</dbReference>
<dbReference type="Gene3D" id="3.40.50.720">
    <property type="entry name" value="NAD(P)-binding Rossmann-like Domain"/>
    <property type="match status" value="1"/>
</dbReference>
<comment type="similarity">
    <text evidence="1">Belongs to the short-chain dehydrogenases/reductases (SDR) family.</text>
</comment>
<dbReference type="InterPro" id="IPR002347">
    <property type="entry name" value="SDR_fam"/>
</dbReference>
<dbReference type="InterPro" id="IPR050259">
    <property type="entry name" value="SDR"/>
</dbReference>
<dbReference type="FunFam" id="3.40.50.720:FF:000084">
    <property type="entry name" value="Short-chain dehydrogenase reductase"/>
    <property type="match status" value="1"/>
</dbReference>
<accession>A0A239GFD1</accession>
<protein>
    <submittedName>
        <fullName evidence="2">NAD(P)-dependent dehydrogenase, short-chain alcohol dehydrogenase family</fullName>
    </submittedName>
</protein>
<dbReference type="OrthoDB" id="9804774at2"/>
<dbReference type="AlphaFoldDB" id="A0A239GFD1"/>
<dbReference type="RefSeq" id="WP_042122213.1">
    <property type="nucleotide sequence ID" value="NZ_FZOL01000012.1"/>
</dbReference>